<reference evidence="1" key="1">
    <citation type="submission" date="2014-11" db="EMBL/GenBank/DDBJ databases">
        <authorList>
            <person name="Amaro Gonzalez C."/>
        </authorList>
    </citation>
    <scope>NUCLEOTIDE SEQUENCE</scope>
</reference>
<organism evidence="1">
    <name type="scientific">Anguilla anguilla</name>
    <name type="common">European freshwater eel</name>
    <name type="synonym">Muraena anguilla</name>
    <dbReference type="NCBI Taxonomy" id="7936"/>
    <lineage>
        <taxon>Eukaryota</taxon>
        <taxon>Metazoa</taxon>
        <taxon>Chordata</taxon>
        <taxon>Craniata</taxon>
        <taxon>Vertebrata</taxon>
        <taxon>Euteleostomi</taxon>
        <taxon>Actinopterygii</taxon>
        <taxon>Neopterygii</taxon>
        <taxon>Teleostei</taxon>
        <taxon>Anguilliformes</taxon>
        <taxon>Anguillidae</taxon>
        <taxon>Anguilla</taxon>
    </lineage>
</organism>
<accession>A0A0E9PAP1</accession>
<proteinExistence type="predicted"/>
<reference evidence="1" key="2">
    <citation type="journal article" date="2015" name="Fish Shellfish Immunol.">
        <title>Early steps in the European eel (Anguilla anguilla)-Vibrio vulnificus interaction in the gills: Role of the RtxA13 toxin.</title>
        <authorList>
            <person name="Callol A."/>
            <person name="Pajuelo D."/>
            <person name="Ebbesson L."/>
            <person name="Teles M."/>
            <person name="MacKenzie S."/>
            <person name="Amaro C."/>
        </authorList>
    </citation>
    <scope>NUCLEOTIDE SEQUENCE</scope>
</reference>
<dbReference type="EMBL" id="GBXM01107674">
    <property type="protein sequence ID" value="JAH00903.1"/>
    <property type="molecule type" value="Transcribed_RNA"/>
</dbReference>
<protein>
    <submittedName>
        <fullName evidence="1">Uncharacterized protein</fullName>
    </submittedName>
</protein>
<sequence>MAPRATTLSTNEPAL</sequence>
<name>A0A0E9PAP1_ANGAN</name>
<evidence type="ECO:0000313" key="1">
    <source>
        <dbReference type="EMBL" id="JAH00903.1"/>
    </source>
</evidence>